<dbReference type="Pfam" id="PF05656">
    <property type="entry name" value="DUF805"/>
    <property type="match status" value="1"/>
</dbReference>
<sequence>MKQVQEDVYKQNQGMITCFFSCQGCLRQKQYVWRMIALALVGMIASSLIQAQGMDAVVGGILAIVAGISGITLGIRRFHDLGKTGWWMILGVIPGVNIGVVLYLLGTSGMYRTQQYSFSKVS</sequence>
<keyword evidence="3" id="KW-1185">Reference proteome</keyword>
<gene>
    <name evidence="2" type="ORF">HMPREF3182_00650</name>
</gene>
<dbReference type="EMBL" id="LSDT01000025">
    <property type="protein sequence ID" value="KXB91911.1"/>
    <property type="molecule type" value="Genomic_DNA"/>
</dbReference>
<dbReference type="PATRIC" id="fig|1588748.3.peg.613"/>
<dbReference type="GO" id="GO:0016020">
    <property type="term" value="C:membrane"/>
    <property type="evidence" value="ECO:0007669"/>
    <property type="project" value="InterPro"/>
</dbReference>
<dbReference type="InterPro" id="IPR008523">
    <property type="entry name" value="DUF805"/>
</dbReference>
<reference evidence="3" key="1">
    <citation type="submission" date="2016-01" db="EMBL/GenBank/DDBJ databases">
        <authorList>
            <person name="Mitreva M."/>
            <person name="Pepin K.H."/>
            <person name="Mihindukulasuriya K.A."/>
            <person name="Fulton R."/>
            <person name="Fronick C."/>
            <person name="O'Laughlin M."/>
            <person name="Miner T."/>
            <person name="Herter B."/>
            <person name="Rosa B.A."/>
            <person name="Cordes M."/>
            <person name="Tomlinson C."/>
            <person name="Wollam A."/>
            <person name="Palsikar V.B."/>
            <person name="Mardis E.R."/>
            <person name="Wilson R.K."/>
        </authorList>
    </citation>
    <scope>NUCLEOTIDE SEQUENCE [LARGE SCALE GENOMIC DNA]</scope>
    <source>
        <strain evidence="3">KA00182</strain>
    </source>
</reference>
<protein>
    <recommendedName>
        <fullName evidence="4">DUF805 domain-containing protein</fullName>
    </recommendedName>
</protein>
<proteinExistence type="predicted"/>
<keyword evidence="1" id="KW-0472">Membrane</keyword>
<evidence type="ECO:0008006" key="4">
    <source>
        <dbReference type="Google" id="ProtNLM"/>
    </source>
</evidence>
<keyword evidence="1" id="KW-1133">Transmembrane helix</keyword>
<dbReference type="AlphaFoldDB" id="A0A134CI78"/>
<organism evidence="2 3">
    <name type="scientific">Megasphaera hutchinsoni</name>
    <dbReference type="NCBI Taxonomy" id="1588748"/>
    <lineage>
        <taxon>Bacteria</taxon>
        <taxon>Bacillati</taxon>
        <taxon>Bacillota</taxon>
        <taxon>Negativicutes</taxon>
        <taxon>Veillonellales</taxon>
        <taxon>Veillonellaceae</taxon>
        <taxon>Megasphaera</taxon>
    </lineage>
</organism>
<evidence type="ECO:0000313" key="3">
    <source>
        <dbReference type="Proteomes" id="UP000070160"/>
    </source>
</evidence>
<feature type="transmembrane region" description="Helical" evidence="1">
    <location>
        <begin position="31"/>
        <end position="50"/>
    </location>
</feature>
<evidence type="ECO:0000256" key="1">
    <source>
        <dbReference type="SAM" id="Phobius"/>
    </source>
</evidence>
<dbReference type="Proteomes" id="UP000070160">
    <property type="component" value="Unassembled WGS sequence"/>
</dbReference>
<accession>A0A134CI78</accession>
<keyword evidence="1" id="KW-0812">Transmembrane</keyword>
<name>A0A134CI78_9FIRM</name>
<dbReference type="RefSeq" id="WP_062485378.1">
    <property type="nucleotide sequence ID" value="NZ_KQ960940.1"/>
</dbReference>
<dbReference type="STRING" id="1588748.HMPREF3182_00650"/>
<feature type="transmembrane region" description="Helical" evidence="1">
    <location>
        <begin position="87"/>
        <end position="106"/>
    </location>
</feature>
<feature type="transmembrane region" description="Helical" evidence="1">
    <location>
        <begin position="56"/>
        <end position="75"/>
    </location>
</feature>
<comment type="caution">
    <text evidence="2">The sequence shown here is derived from an EMBL/GenBank/DDBJ whole genome shotgun (WGS) entry which is preliminary data.</text>
</comment>
<evidence type="ECO:0000313" key="2">
    <source>
        <dbReference type="EMBL" id="KXB91911.1"/>
    </source>
</evidence>